<reference evidence="1" key="1">
    <citation type="submission" date="2022-03" db="EMBL/GenBank/DDBJ databases">
        <authorList>
            <person name="Martin C."/>
        </authorList>
    </citation>
    <scope>NUCLEOTIDE SEQUENCE</scope>
</reference>
<dbReference type="PANTHER" id="PTHR33206:SF1">
    <property type="entry name" value="DNA-DIRECTED DNA POLYMERASE"/>
    <property type="match status" value="1"/>
</dbReference>
<dbReference type="EMBL" id="CAIIXF020000005">
    <property type="protein sequence ID" value="CAH1782906.1"/>
    <property type="molecule type" value="Genomic_DNA"/>
</dbReference>
<protein>
    <submittedName>
        <fullName evidence="1">Uncharacterized protein</fullName>
    </submittedName>
</protein>
<keyword evidence="2" id="KW-1185">Reference proteome</keyword>
<comment type="caution">
    <text evidence="1">The sequence shown here is derived from an EMBL/GenBank/DDBJ whole genome shotgun (WGS) entry which is preliminary data.</text>
</comment>
<name>A0A8J1Y6L2_OWEFU</name>
<evidence type="ECO:0000313" key="2">
    <source>
        <dbReference type="Proteomes" id="UP000749559"/>
    </source>
</evidence>
<dbReference type="OrthoDB" id="6153129at2759"/>
<proteinExistence type="predicted"/>
<organism evidence="1 2">
    <name type="scientific">Owenia fusiformis</name>
    <name type="common">Polychaete worm</name>
    <dbReference type="NCBI Taxonomy" id="6347"/>
    <lineage>
        <taxon>Eukaryota</taxon>
        <taxon>Metazoa</taxon>
        <taxon>Spiralia</taxon>
        <taxon>Lophotrochozoa</taxon>
        <taxon>Annelida</taxon>
        <taxon>Polychaeta</taxon>
        <taxon>Sedentaria</taxon>
        <taxon>Canalipalpata</taxon>
        <taxon>Sabellida</taxon>
        <taxon>Oweniida</taxon>
        <taxon>Oweniidae</taxon>
        <taxon>Owenia</taxon>
    </lineage>
</organism>
<evidence type="ECO:0000313" key="1">
    <source>
        <dbReference type="EMBL" id="CAH1782906.1"/>
    </source>
</evidence>
<dbReference type="AlphaFoldDB" id="A0A8J1Y6L2"/>
<gene>
    <name evidence="1" type="ORF">OFUS_LOCUS9305</name>
</gene>
<dbReference type="Proteomes" id="UP000749559">
    <property type="component" value="Unassembled WGS sequence"/>
</dbReference>
<accession>A0A8J1Y6L2</accession>
<sequence length="165" mass="19387">MNREYPSFCSLYFALSENSLEESIKPELREEFEREKNNWLPRTDTAEHRQLDRRKPGIFKLEAEGDQMTALCSKTYCLYDSQSDTVKFSCKGLNKNQFENPMELYKKVLDTNEAQSGVNIGFRMMQNRMHTYHQERLGFSNFYCKRKLNPDGSTEPLDITLTPSQ</sequence>
<dbReference type="PANTHER" id="PTHR33206">
    <property type="entry name" value="PROTEIN CBG10425"/>
    <property type="match status" value="1"/>
</dbReference>